<organism evidence="16 17">
    <name type="scientific">Rubroshorea leprosula</name>
    <dbReference type="NCBI Taxonomy" id="152421"/>
    <lineage>
        <taxon>Eukaryota</taxon>
        <taxon>Viridiplantae</taxon>
        <taxon>Streptophyta</taxon>
        <taxon>Embryophyta</taxon>
        <taxon>Tracheophyta</taxon>
        <taxon>Spermatophyta</taxon>
        <taxon>Magnoliopsida</taxon>
        <taxon>eudicotyledons</taxon>
        <taxon>Gunneridae</taxon>
        <taxon>Pentapetalae</taxon>
        <taxon>rosids</taxon>
        <taxon>malvids</taxon>
        <taxon>Malvales</taxon>
        <taxon>Dipterocarpaceae</taxon>
        <taxon>Rubroshorea</taxon>
    </lineage>
</organism>
<dbReference type="FunFam" id="3.80.10.10:FF:000221">
    <property type="entry name" value="Leucine-rich repeat receptor-like protein kinase PXL1"/>
    <property type="match status" value="1"/>
</dbReference>
<evidence type="ECO:0000256" key="5">
    <source>
        <dbReference type="ARBA" id="ARBA00022692"/>
    </source>
</evidence>
<dbReference type="Gene3D" id="3.80.10.10">
    <property type="entry name" value="Ribonuclease Inhibitor"/>
    <property type="match status" value="3"/>
</dbReference>
<dbReference type="PANTHER" id="PTHR48063:SF112">
    <property type="entry name" value="RECEPTOR LIKE PROTEIN 30-LIKE"/>
    <property type="match status" value="1"/>
</dbReference>
<dbReference type="Pfam" id="PF00560">
    <property type="entry name" value="LRR_1"/>
    <property type="match status" value="5"/>
</dbReference>
<evidence type="ECO:0000256" key="4">
    <source>
        <dbReference type="ARBA" id="ARBA00022614"/>
    </source>
</evidence>
<keyword evidence="8 12" id="KW-1133">Transmembrane helix</keyword>
<dbReference type="EMBL" id="BPVZ01000007">
    <property type="protein sequence ID" value="GKU93277.1"/>
    <property type="molecule type" value="Genomic_DNA"/>
</dbReference>
<dbReference type="InterPro" id="IPR003591">
    <property type="entry name" value="Leu-rich_rpt_typical-subtyp"/>
</dbReference>
<feature type="signal peptide" evidence="13">
    <location>
        <begin position="1"/>
        <end position="25"/>
    </location>
</feature>
<evidence type="ECO:0000313" key="17">
    <source>
        <dbReference type="Proteomes" id="UP001054252"/>
    </source>
</evidence>
<dbReference type="FunFam" id="3.80.10.10:FF:000095">
    <property type="entry name" value="LRR receptor-like serine/threonine-protein kinase GSO1"/>
    <property type="match status" value="1"/>
</dbReference>
<dbReference type="InterPro" id="IPR001611">
    <property type="entry name" value="Leu-rich_rpt"/>
</dbReference>
<evidence type="ECO:0008006" key="18">
    <source>
        <dbReference type="Google" id="ProtNLM"/>
    </source>
</evidence>
<sequence length="867" mass="97397">MRETFCAMLVLVAVLFFEAAEFCSGRNTSFSCIEKEREALLKFKLCFHDPSHMLSSWKGNDCCEWRGVDCDKNSGYVTSLQLRGSISYQLDWYKQPQLCLMDDIEQVVSSLLKLSYLEHLDLSNNNFSGNLIPPSFGLMKQLRYLNLSNVQFSGRIPSELGNLTRLRVLDLSQYYYGRLKVNDDIQWISHLSSLQRLDMSGVTLSHASSNLFQVLGMLSSLSWLSLSDCSIKNSHLPSHNHLLNFTWLGNIQHFDISENSFHGPIPTFLQNMTSLTFLDMSGVNLSLTSSNLFQVLGMLPSLSWLSLSSCSLKNCHLPSPNHPFNFTLLGNIQHLDLSNNFFQGPIPVFLQNMSSLIFLYLSNNQLNGSIPNSMGQMSKLESIYLFENQLSGSIPDSIGQLSKLESIDLSINQLSGSIPNSIWQLSKLESINLFDNQLSGSIPDSIKQLSKLESIDLSINQLSGSIPDNIRQLSKLESIDLSENQLSGSIPDSIGLLSKLKSIDLSENQLSGSIPDSIGLLSKLEGIYLYHNQLSGSITDSIGLLSKLESIDLSSNQLNGSILDSINQLSKLENIDLSSNQLSGSIPDLAENNLIGRIPPCFGKFPIMVNATQLSHDMGNEYWDQDPSVNILLVRYFEHWDLEPLMEVVKGRYLEYMRITLRLEISIDLSSNNLIGSIPKELIFLKDLHNLNLSWNYLSGNIPEKIGQMENLESLDFSKNDLSGMIPNSMSSLTKLSYLNLSYNNLSGPIPTGYQLQTLEDPTMYVGNPQLCGVPLLKKCSNDTLPPTIANFKGNSEGALKRMWFYIVVMLGFATGFWGVVGTLFFMKNWRYAYFQWMDDVQHWIFVVITLKVAQFKKMFNSDQDDQ</sequence>
<dbReference type="Pfam" id="PF23598">
    <property type="entry name" value="LRR_14"/>
    <property type="match status" value="1"/>
</dbReference>
<keyword evidence="6 13" id="KW-0732">Signal</keyword>
<feature type="transmembrane region" description="Helical" evidence="12">
    <location>
        <begin position="803"/>
        <end position="827"/>
    </location>
</feature>
<evidence type="ECO:0000256" key="12">
    <source>
        <dbReference type="SAM" id="Phobius"/>
    </source>
</evidence>
<protein>
    <recommendedName>
        <fullName evidence="18">Leucine-rich repeat-containing N-terminal plant-type domain-containing protein</fullName>
    </recommendedName>
</protein>
<evidence type="ECO:0000259" key="14">
    <source>
        <dbReference type="Pfam" id="PF08263"/>
    </source>
</evidence>
<comment type="caution">
    <text evidence="16">The sequence shown here is derived from an EMBL/GenBank/DDBJ whole genome shotgun (WGS) entry which is preliminary data.</text>
</comment>
<proteinExistence type="inferred from homology"/>
<keyword evidence="17" id="KW-1185">Reference proteome</keyword>
<dbReference type="PANTHER" id="PTHR48063">
    <property type="entry name" value="LRR RECEPTOR-LIKE KINASE"/>
    <property type="match status" value="1"/>
</dbReference>
<dbReference type="InterPro" id="IPR055414">
    <property type="entry name" value="LRR_R13L4/SHOC2-like"/>
</dbReference>
<dbReference type="InterPro" id="IPR013210">
    <property type="entry name" value="LRR_N_plant-typ"/>
</dbReference>
<keyword evidence="5 12" id="KW-0812">Transmembrane</keyword>
<comment type="similarity">
    <text evidence="2">Belongs to the RLP family.</text>
</comment>
<feature type="domain" description="Disease resistance R13L4/SHOC-2-like LRR" evidence="15">
    <location>
        <begin position="104"/>
        <end position="311"/>
    </location>
</feature>
<dbReference type="InterPro" id="IPR046956">
    <property type="entry name" value="RLP23-like"/>
</dbReference>
<keyword evidence="7" id="KW-0677">Repeat</keyword>
<feature type="chain" id="PRO_5043808908" description="Leucine-rich repeat-containing N-terminal plant-type domain-containing protein" evidence="13">
    <location>
        <begin position="26"/>
        <end position="867"/>
    </location>
</feature>
<dbReference type="SMART" id="SM00369">
    <property type="entry name" value="LRR_TYP"/>
    <property type="match status" value="13"/>
</dbReference>
<comment type="subcellular location">
    <subcellularLocation>
        <location evidence="1">Cell membrane</location>
        <topology evidence="1">Single-pass type I membrane protein</topology>
    </subcellularLocation>
</comment>
<evidence type="ECO:0000256" key="13">
    <source>
        <dbReference type="SAM" id="SignalP"/>
    </source>
</evidence>
<evidence type="ECO:0000256" key="1">
    <source>
        <dbReference type="ARBA" id="ARBA00004251"/>
    </source>
</evidence>
<evidence type="ECO:0000256" key="8">
    <source>
        <dbReference type="ARBA" id="ARBA00022989"/>
    </source>
</evidence>
<evidence type="ECO:0000259" key="15">
    <source>
        <dbReference type="Pfam" id="PF23598"/>
    </source>
</evidence>
<dbReference type="GO" id="GO:0005886">
    <property type="term" value="C:plasma membrane"/>
    <property type="evidence" value="ECO:0007669"/>
    <property type="project" value="UniProtKB-SubCell"/>
</dbReference>
<dbReference type="InterPro" id="IPR032675">
    <property type="entry name" value="LRR_dom_sf"/>
</dbReference>
<keyword evidence="10" id="KW-0675">Receptor</keyword>
<evidence type="ECO:0000256" key="9">
    <source>
        <dbReference type="ARBA" id="ARBA00023136"/>
    </source>
</evidence>
<evidence type="ECO:0000256" key="10">
    <source>
        <dbReference type="ARBA" id="ARBA00023170"/>
    </source>
</evidence>
<dbReference type="FunFam" id="3.80.10.10:FF:000213">
    <property type="entry name" value="Tyrosine-sulfated glycopeptide receptor 1"/>
    <property type="match status" value="1"/>
</dbReference>
<evidence type="ECO:0000256" key="2">
    <source>
        <dbReference type="ARBA" id="ARBA00009592"/>
    </source>
</evidence>
<dbReference type="Pfam" id="PF08263">
    <property type="entry name" value="LRRNT_2"/>
    <property type="match status" value="1"/>
</dbReference>
<feature type="domain" description="Leucine-rich repeat-containing N-terminal plant-type" evidence="14">
    <location>
        <begin position="35"/>
        <end position="71"/>
    </location>
</feature>
<evidence type="ECO:0000256" key="3">
    <source>
        <dbReference type="ARBA" id="ARBA00022475"/>
    </source>
</evidence>
<evidence type="ECO:0000256" key="11">
    <source>
        <dbReference type="ARBA" id="ARBA00023180"/>
    </source>
</evidence>
<evidence type="ECO:0000313" key="16">
    <source>
        <dbReference type="EMBL" id="GKU93277.1"/>
    </source>
</evidence>
<keyword evidence="11" id="KW-0325">Glycoprotein</keyword>
<dbReference type="SUPFAM" id="SSF52058">
    <property type="entry name" value="L domain-like"/>
    <property type="match status" value="2"/>
</dbReference>
<reference evidence="16 17" key="1">
    <citation type="journal article" date="2021" name="Commun. Biol.">
        <title>The genome of Shorea leprosula (Dipterocarpaceae) highlights the ecological relevance of drought in aseasonal tropical rainforests.</title>
        <authorList>
            <person name="Ng K.K.S."/>
            <person name="Kobayashi M.J."/>
            <person name="Fawcett J.A."/>
            <person name="Hatakeyama M."/>
            <person name="Paape T."/>
            <person name="Ng C.H."/>
            <person name="Ang C.C."/>
            <person name="Tnah L.H."/>
            <person name="Lee C.T."/>
            <person name="Nishiyama T."/>
            <person name="Sese J."/>
            <person name="O'Brien M.J."/>
            <person name="Copetti D."/>
            <person name="Mohd Noor M.I."/>
            <person name="Ong R.C."/>
            <person name="Putra M."/>
            <person name="Sireger I.Z."/>
            <person name="Indrioko S."/>
            <person name="Kosugi Y."/>
            <person name="Izuno A."/>
            <person name="Isagi Y."/>
            <person name="Lee S.L."/>
            <person name="Shimizu K.K."/>
        </authorList>
    </citation>
    <scope>NUCLEOTIDE SEQUENCE [LARGE SCALE GENOMIC DNA]</scope>
    <source>
        <strain evidence="16">214</strain>
    </source>
</reference>
<dbReference type="Proteomes" id="UP001054252">
    <property type="component" value="Unassembled WGS sequence"/>
</dbReference>
<dbReference type="Pfam" id="PF13855">
    <property type="entry name" value="LRR_8"/>
    <property type="match status" value="3"/>
</dbReference>
<dbReference type="SMART" id="SM00365">
    <property type="entry name" value="LRR_SD22"/>
    <property type="match status" value="6"/>
</dbReference>
<keyword evidence="9 12" id="KW-0472">Membrane</keyword>
<keyword evidence="4" id="KW-0433">Leucine-rich repeat</keyword>
<evidence type="ECO:0000256" key="7">
    <source>
        <dbReference type="ARBA" id="ARBA00022737"/>
    </source>
</evidence>
<accession>A0AAV5HWM4</accession>
<dbReference type="SUPFAM" id="SSF52047">
    <property type="entry name" value="RNI-like"/>
    <property type="match status" value="1"/>
</dbReference>
<dbReference type="PRINTS" id="PR00019">
    <property type="entry name" value="LEURICHRPT"/>
</dbReference>
<keyword evidence="3" id="KW-1003">Cell membrane</keyword>
<gene>
    <name evidence="16" type="ORF">SLEP1_g6882</name>
</gene>
<dbReference type="AlphaFoldDB" id="A0AAV5HWM4"/>
<name>A0AAV5HWM4_9ROSI</name>
<evidence type="ECO:0000256" key="6">
    <source>
        <dbReference type="ARBA" id="ARBA00022729"/>
    </source>
</evidence>
<dbReference type="PROSITE" id="PS51450">
    <property type="entry name" value="LRR"/>
    <property type="match status" value="3"/>
</dbReference>